<evidence type="ECO:0000313" key="4">
    <source>
        <dbReference type="Proteomes" id="UP000531251"/>
    </source>
</evidence>
<dbReference type="AlphaFoldDB" id="A0A7X5XVU2"/>
<organism evidence="3 4">
    <name type="scientific">Sphingomonas trueperi</name>
    <dbReference type="NCBI Taxonomy" id="53317"/>
    <lineage>
        <taxon>Bacteria</taxon>
        <taxon>Pseudomonadati</taxon>
        <taxon>Pseudomonadota</taxon>
        <taxon>Alphaproteobacteria</taxon>
        <taxon>Sphingomonadales</taxon>
        <taxon>Sphingomonadaceae</taxon>
        <taxon>Sphingomonas</taxon>
    </lineage>
</organism>
<name>A0A7X5XVU2_9SPHN</name>
<evidence type="ECO:0000259" key="2">
    <source>
        <dbReference type="Pfam" id="PF03795"/>
    </source>
</evidence>
<evidence type="ECO:0000256" key="1">
    <source>
        <dbReference type="ARBA" id="ARBA00007689"/>
    </source>
</evidence>
<dbReference type="EMBL" id="JAATJB010000001">
    <property type="protein sequence ID" value="NJB96012.1"/>
    <property type="molecule type" value="Genomic_DNA"/>
</dbReference>
<dbReference type="Proteomes" id="UP000531251">
    <property type="component" value="Unassembled WGS sequence"/>
</dbReference>
<dbReference type="InterPro" id="IPR005545">
    <property type="entry name" value="YCII"/>
</dbReference>
<comment type="similarity">
    <text evidence="1">Belongs to the YciI family.</text>
</comment>
<proteinExistence type="inferred from homology"/>
<accession>A0A7X5XVU2</accession>
<comment type="caution">
    <text evidence="3">The sequence shown here is derived from an EMBL/GenBank/DDBJ whole genome shotgun (WGS) entry which is preliminary data.</text>
</comment>
<gene>
    <name evidence="3" type="ORF">GGR89_000304</name>
</gene>
<evidence type="ECO:0000313" key="3">
    <source>
        <dbReference type="EMBL" id="NJB96012.1"/>
    </source>
</evidence>
<dbReference type="SUPFAM" id="SSF54909">
    <property type="entry name" value="Dimeric alpha+beta barrel"/>
    <property type="match status" value="1"/>
</dbReference>
<feature type="domain" description="YCII-related" evidence="2">
    <location>
        <begin position="30"/>
        <end position="59"/>
    </location>
</feature>
<sequence length="74" mass="7600">MALAWAAADAGTLLLGGAVGDPPERALLLFGDTDAARAFAEQDPYVTAGIVTHWDVVPWITVVGAEAATPIRPA</sequence>
<keyword evidence="4" id="KW-1185">Reference proteome</keyword>
<dbReference type="Pfam" id="PF03795">
    <property type="entry name" value="YCII"/>
    <property type="match status" value="1"/>
</dbReference>
<dbReference type="InterPro" id="IPR011008">
    <property type="entry name" value="Dimeric_a/b-barrel"/>
</dbReference>
<reference evidence="3 4" key="1">
    <citation type="submission" date="2020-03" db="EMBL/GenBank/DDBJ databases">
        <title>Genomic Encyclopedia of Type Strains, Phase IV (KMG-IV): sequencing the most valuable type-strain genomes for metagenomic binning, comparative biology and taxonomic classification.</title>
        <authorList>
            <person name="Goeker M."/>
        </authorList>
    </citation>
    <scope>NUCLEOTIDE SEQUENCE [LARGE SCALE GENOMIC DNA]</scope>
    <source>
        <strain evidence="3 4">DSM 7225</strain>
    </source>
</reference>
<protein>
    <recommendedName>
        <fullName evidence="2">YCII-related domain-containing protein</fullName>
    </recommendedName>
</protein>
<dbReference type="Gene3D" id="3.30.70.1060">
    <property type="entry name" value="Dimeric alpha+beta barrel"/>
    <property type="match status" value="1"/>
</dbReference>